<evidence type="ECO:0000256" key="1">
    <source>
        <dbReference type="ARBA" id="ARBA00004651"/>
    </source>
</evidence>
<dbReference type="InterPro" id="IPR000725">
    <property type="entry name" value="Olfact_rcpt"/>
</dbReference>
<feature type="transmembrane region" description="Helical" evidence="14">
    <location>
        <begin position="140"/>
        <end position="166"/>
    </location>
</feature>
<keyword evidence="11" id="KW-0325">Glycoprotein</keyword>
<dbReference type="PRINTS" id="PR00237">
    <property type="entry name" value="GPCRRHODOPSN"/>
</dbReference>
<dbReference type="SUPFAM" id="SSF81321">
    <property type="entry name" value="Family A G protein-coupled receptor-like"/>
    <property type="match status" value="1"/>
</dbReference>
<dbReference type="FunFam" id="1.20.1070.10:FF:000010">
    <property type="entry name" value="Olfactory receptor"/>
    <property type="match status" value="1"/>
</dbReference>
<evidence type="ECO:0000256" key="2">
    <source>
        <dbReference type="ARBA" id="ARBA00022475"/>
    </source>
</evidence>
<evidence type="ECO:0000313" key="16">
    <source>
        <dbReference type="EMBL" id="DBA14192.1"/>
    </source>
</evidence>
<evidence type="ECO:0000256" key="10">
    <source>
        <dbReference type="ARBA" id="ARBA00023170"/>
    </source>
</evidence>
<comment type="similarity">
    <text evidence="13">Belongs to the G-protein coupled receptor 1 family.</text>
</comment>
<dbReference type="PRINTS" id="PR00245">
    <property type="entry name" value="OLFACTORYR"/>
</dbReference>
<keyword evidence="8 14" id="KW-0472">Membrane</keyword>
<comment type="subcellular location">
    <subcellularLocation>
        <location evidence="1 14">Cell membrane</location>
        <topology evidence="1 14">Multi-pass membrane protein</topology>
    </subcellularLocation>
</comment>
<keyword evidence="7 13" id="KW-0297">G-protein coupled receptor</keyword>
<evidence type="ECO:0000256" key="4">
    <source>
        <dbReference type="ARBA" id="ARBA00022692"/>
    </source>
</evidence>
<dbReference type="GO" id="GO:0004984">
    <property type="term" value="F:olfactory receptor activity"/>
    <property type="evidence" value="ECO:0007669"/>
    <property type="project" value="InterPro"/>
</dbReference>
<accession>A0AAV2ZQI5</accession>
<comment type="caution">
    <text evidence="16">The sequence shown here is derived from an EMBL/GenBank/DDBJ whole genome shotgun (WGS) entry which is preliminary data.</text>
</comment>
<protein>
    <recommendedName>
        <fullName evidence="14">Olfactory receptor</fullName>
    </recommendedName>
</protein>
<evidence type="ECO:0000256" key="5">
    <source>
        <dbReference type="ARBA" id="ARBA00022725"/>
    </source>
</evidence>
<evidence type="ECO:0000256" key="6">
    <source>
        <dbReference type="ARBA" id="ARBA00022989"/>
    </source>
</evidence>
<dbReference type="InterPro" id="IPR000276">
    <property type="entry name" value="GPCR_Rhodpsn"/>
</dbReference>
<dbReference type="PANTHER" id="PTHR24242:SF403">
    <property type="entry name" value="OLFACTORY RECEPTOR 5V1-LIKE"/>
    <property type="match status" value="1"/>
</dbReference>
<keyword evidence="2 14" id="KW-1003">Cell membrane</keyword>
<evidence type="ECO:0000313" key="17">
    <source>
        <dbReference type="Proteomes" id="UP001181693"/>
    </source>
</evidence>
<evidence type="ECO:0000256" key="14">
    <source>
        <dbReference type="RuleBase" id="RU363047"/>
    </source>
</evidence>
<evidence type="ECO:0000256" key="3">
    <source>
        <dbReference type="ARBA" id="ARBA00022606"/>
    </source>
</evidence>
<dbReference type="InterPro" id="IPR050939">
    <property type="entry name" value="Olfactory_GPCR1"/>
</dbReference>
<evidence type="ECO:0000256" key="8">
    <source>
        <dbReference type="ARBA" id="ARBA00023136"/>
    </source>
</evidence>
<dbReference type="GO" id="GO:0004930">
    <property type="term" value="F:G protein-coupled receptor activity"/>
    <property type="evidence" value="ECO:0007669"/>
    <property type="project" value="UniProtKB-KW"/>
</dbReference>
<gene>
    <name evidence="16" type="ORF">GDO54_005194</name>
</gene>
<name>A0AAV2ZQI5_PYXAD</name>
<dbReference type="CDD" id="cd13954">
    <property type="entry name" value="7tmA_OR"/>
    <property type="match status" value="1"/>
</dbReference>
<keyword evidence="17" id="KW-1185">Reference proteome</keyword>
<keyword evidence="6 14" id="KW-1133">Transmembrane helix</keyword>
<evidence type="ECO:0000256" key="11">
    <source>
        <dbReference type="ARBA" id="ARBA00023180"/>
    </source>
</evidence>
<feature type="transmembrane region" description="Helical" evidence="14">
    <location>
        <begin position="272"/>
        <end position="289"/>
    </location>
</feature>
<evidence type="ECO:0000256" key="13">
    <source>
        <dbReference type="RuleBase" id="RU000688"/>
    </source>
</evidence>
<dbReference type="PROSITE" id="PS50262">
    <property type="entry name" value="G_PROTEIN_RECEP_F1_2"/>
    <property type="match status" value="1"/>
</dbReference>
<feature type="domain" description="G-protein coupled receptors family 1 profile" evidence="15">
    <location>
        <begin position="41"/>
        <end position="287"/>
    </location>
</feature>
<keyword evidence="4 13" id="KW-0812">Transmembrane</keyword>
<keyword evidence="9" id="KW-1015">Disulfide bond</keyword>
<evidence type="ECO:0000256" key="7">
    <source>
        <dbReference type="ARBA" id="ARBA00023040"/>
    </source>
</evidence>
<dbReference type="AlphaFoldDB" id="A0AAV2ZQI5"/>
<evidence type="ECO:0000256" key="9">
    <source>
        <dbReference type="ARBA" id="ARBA00023157"/>
    </source>
</evidence>
<dbReference type="PANTHER" id="PTHR24242">
    <property type="entry name" value="G-PROTEIN COUPLED RECEPTOR"/>
    <property type="match status" value="1"/>
</dbReference>
<feature type="transmembrane region" description="Helical" evidence="14">
    <location>
        <begin position="23"/>
        <end position="48"/>
    </location>
</feature>
<evidence type="ECO:0000259" key="15">
    <source>
        <dbReference type="PROSITE" id="PS50262"/>
    </source>
</evidence>
<keyword evidence="12 13" id="KW-0807">Transducer</keyword>
<feature type="transmembrane region" description="Helical" evidence="14">
    <location>
        <begin position="238"/>
        <end position="260"/>
    </location>
</feature>
<organism evidence="16 17">
    <name type="scientific">Pyxicephalus adspersus</name>
    <name type="common">African bullfrog</name>
    <dbReference type="NCBI Taxonomy" id="30357"/>
    <lineage>
        <taxon>Eukaryota</taxon>
        <taxon>Metazoa</taxon>
        <taxon>Chordata</taxon>
        <taxon>Craniata</taxon>
        <taxon>Vertebrata</taxon>
        <taxon>Euteleostomi</taxon>
        <taxon>Amphibia</taxon>
        <taxon>Batrachia</taxon>
        <taxon>Anura</taxon>
        <taxon>Neobatrachia</taxon>
        <taxon>Ranoidea</taxon>
        <taxon>Pyxicephalidae</taxon>
        <taxon>Pyxicephalinae</taxon>
        <taxon>Pyxicephalus</taxon>
    </lineage>
</organism>
<dbReference type="PROSITE" id="PS00237">
    <property type="entry name" value="G_PROTEIN_RECEP_F1_1"/>
    <property type="match status" value="1"/>
</dbReference>
<evidence type="ECO:0000256" key="12">
    <source>
        <dbReference type="ARBA" id="ARBA00023224"/>
    </source>
</evidence>
<feature type="transmembrane region" description="Helical" evidence="14">
    <location>
        <begin position="60"/>
        <end position="82"/>
    </location>
</feature>
<dbReference type="GO" id="GO:0005886">
    <property type="term" value="C:plasma membrane"/>
    <property type="evidence" value="ECO:0007669"/>
    <property type="project" value="UniProtKB-SubCell"/>
</dbReference>
<dbReference type="EMBL" id="DYDO01000013">
    <property type="protein sequence ID" value="DBA14192.1"/>
    <property type="molecule type" value="Genomic_DNA"/>
</dbReference>
<dbReference type="Proteomes" id="UP001181693">
    <property type="component" value="Unassembled WGS sequence"/>
</dbReference>
<reference evidence="16" key="1">
    <citation type="thesis" date="2020" institute="ProQuest LLC" country="789 East Eisenhower Parkway, Ann Arbor, MI, USA">
        <title>Comparative Genomics and Chromosome Evolution.</title>
        <authorList>
            <person name="Mudd A.B."/>
        </authorList>
    </citation>
    <scope>NUCLEOTIDE SEQUENCE</scope>
    <source>
        <strain evidence="16">1538</strain>
        <tissue evidence="16">Blood</tissue>
    </source>
</reference>
<proteinExistence type="inferred from homology"/>
<dbReference type="Pfam" id="PF13853">
    <property type="entry name" value="7tm_4"/>
    <property type="match status" value="1"/>
</dbReference>
<dbReference type="Gene3D" id="1.20.1070.10">
    <property type="entry name" value="Rhodopsin 7-helix transmembrane proteins"/>
    <property type="match status" value="1"/>
</dbReference>
<dbReference type="InterPro" id="IPR017452">
    <property type="entry name" value="GPCR_Rhodpsn_7TM"/>
</dbReference>
<keyword evidence="3 14" id="KW-0716">Sensory transduction</keyword>
<sequence>MQNITKTVVNEFLLVGFLGFHKFYNIIFFVVLLSYIICIFGNTAIIVLVRTYPALHIPMYFFMTIFAVLEIMFSSVTFPKLLSILVNCDYRISMIGCFTQMYVLHALGETECFLLTLMALDRYLAINNPLRYSTIMNNTFCFVLCSLSWIAGFIFPFVPAILTILLEYCGPNKIDKFFCDFAPLQNLACSDPMISNYATTSITITSVISPFVIIVVLYIQIIRTVLKIDSSPGKKKAFSTCSSHLIVASLFYVTGIIVYIRPRGSHYDKFLALMYTVVTPMLNPFIYTLRNTDVKNAFRKLIRSLQKHVSF</sequence>
<keyword evidence="5 14" id="KW-0552">Olfaction</keyword>
<feature type="transmembrane region" description="Helical" evidence="14">
    <location>
        <begin position="202"/>
        <end position="226"/>
    </location>
</feature>
<keyword evidence="10 13" id="KW-0675">Receptor</keyword>